<reference evidence="1" key="1">
    <citation type="submission" date="2013-05" db="EMBL/GenBank/DDBJ databases">
        <title>Draft genome sequences of six wheat associated Fusarium spp. isolates.</title>
        <authorList>
            <person name="Moolhuijzen P.M."/>
            <person name="Manners J.M."/>
            <person name="Wilcox S."/>
            <person name="Bellgard M.I."/>
            <person name="Gardiner D.M."/>
        </authorList>
    </citation>
    <scope>NUCLEOTIDE SEQUENCE</scope>
    <source>
        <strain evidence="1">CS3069</strain>
    </source>
</reference>
<evidence type="ECO:0000313" key="1">
    <source>
        <dbReference type="EMBL" id="CEG05281.1"/>
    </source>
</evidence>
<proteinExistence type="predicted"/>
<protein>
    <submittedName>
        <fullName evidence="1">WGS project CBMI000000000 data, contig CS3069_c003484</fullName>
    </submittedName>
</protein>
<organism evidence="1">
    <name type="scientific">Fusarium clavum</name>
    <dbReference type="NCBI Taxonomy" id="2594811"/>
    <lineage>
        <taxon>Eukaryota</taxon>
        <taxon>Fungi</taxon>
        <taxon>Dikarya</taxon>
        <taxon>Ascomycota</taxon>
        <taxon>Pezizomycotina</taxon>
        <taxon>Sordariomycetes</taxon>
        <taxon>Hypocreomycetidae</taxon>
        <taxon>Hypocreales</taxon>
        <taxon>Nectriaceae</taxon>
        <taxon>Fusarium</taxon>
        <taxon>Fusarium incarnatum-equiseti species complex</taxon>
    </lineage>
</organism>
<name>A0A090N5X3_9HYPO</name>
<gene>
    <name evidence="1" type="ORF">BN850_0105630</name>
</gene>
<dbReference type="AlphaFoldDB" id="A0A090N5X3"/>
<accession>A0A090N5X3</accession>
<sequence length="286" mass="31516">MSSTVILTSAPLLPSQVPLASFVPDVSQPYADVKKLYTVSSTDYSIREDVNFTGAVNASSERFFEVMATRFANLLVRHEQGSTYRIEAKHGRVYTLDNPHELFISILESEQSGTKAKLWLEQCKRQGLSPRFVVGYRTFIDAKLSRGESMSKEVRGGADVPISTMHGDIAGMGDAKIGAGYKADHGIQSEAELPDERIYAIAYRKIRLAKKKGESAASLEFKTRWEPFSKSRSEGDSEGMCFEADIAGTDDEEECEEVCTVISEASGDVETVRVAVLNEDDADDDE</sequence>
<comment type="caution">
    <text evidence="1">The sequence shown here is derived from an EMBL/GenBank/DDBJ whole genome shotgun (WGS) entry which is preliminary data.</text>
</comment>
<dbReference type="EMBL" id="CBMI010003482">
    <property type="protein sequence ID" value="CEG05281.1"/>
    <property type="molecule type" value="Genomic_DNA"/>
</dbReference>